<gene>
    <name evidence="2" type="ORF">BO70DRAFT_293528</name>
</gene>
<dbReference type="PANTHER" id="PTHR36151:SF3">
    <property type="entry name" value="ER-BOUND OXYGENASE MPAB_MPAB'_RUBBER OXYGENASE CATALYTIC DOMAIN-CONTAINING PROTEIN"/>
    <property type="match status" value="1"/>
</dbReference>
<evidence type="ECO:0000259" key="1">
    <source>
        <dbReference type="Pfam" id="PF09995"/>
    </source>
</evidence>
<protein>
    <recommendedName>
        <fullName evidence="1">ER-bound oxygenase mpaB/mpaB'/Rubber oxygenase catalytic domain-containing protein</fullName>
    </recommendedName>
</protein>
<dbReference type="Pfam" id="PF09995">
    <property type="entry name" value="MPAB_Lcp_cat"/>
    <property type="match status" value="1"/>
</dbReference>
<name>A0A317W157_9EURO</name>
<dbReference type="InterPro" id="IPR018713">
    <property type="entry name" value="MPAB/Lcp_cat_dom"/>
</dbReference>
<dbReference type="Proteomes" id="UP000247233">
    <property type="component" value="Unassembled WGS sequence"/>
</dbReference>
<dbReference type="OrthoDB" id="5131368at2759"/>
<organism evidence="2 3">
    <name type="scientific">Aspergillus heteromorphus CBS 117.55</name>
    <dbReference type="NCBI Taxonomy" id="1448321"/>
    <lineage>
        <taxon>Eukaryota</taxon>
        <taxon>Fungi</taxon>
        <taxon>Dikarya</taxon>
        <taxon>Ascomycota</taxon>
        <taxon>Pezizomycotina</taxon>
        <taxon>Eurotiomycetes</taxon>
        <taxon>Eurotiomycetidae</taxon>
        <taxon>Eurotiales</taxon>
        <taxon>Aspergillaceae</taxon>
        <taxon>Aspergillus</taxon>
        <taxon>Aspergillus subgen. Circumdati</taxon>
    </lineage>
</organism>
<dbReference type="STRING" id="1448321.A0A317W157"/>
<comment type="caution">
    <text evidence="2">The sequence shown here is derived from an EMBL/GenBank/DDBJ whole genome shotgun (WGS) entry which is preliminary data.</text>
</comment>
<dbReference type="GeneID" id="37061680"/>
<evidence type="ECO:0000313" key="2">
    <source>
        <dbReference type="EMBL" id="PWY79331.1"/>
    </source>
</evidence>
<dbReference type="RefSeq" id="XP_025398551.1">
    <property type="nucleotide sequence ID" value="XM_025539443.1"/>
</dbReference>
<reference evidence="2 3" key="1">
    <citation type="submission" date="2016-12" db="EMBL/GenBank/DDBJ databases">
        <title>The genomes of Aspergillus section Nigri reveals drivers in fungal speciation.</title>
        <authorList>
            <consortium name="DOE Joint Genome Institute"/>
            <person name="Vesth T.C."/>
            <person name="Nybo J."/>
            <person name="Theobald S."/>
            <person name="Brandl J."/>
            <person name="Frisvad J.C."/>
            <person name="Nielsen K.F."/>
            <person name="Lyhne E.K."/>
            <person name="Kogle M.E."/>
            <person name="Kuo A."/>
            <person name="Riley R."/>
            <person name="Clum A."/>
            <person name="Nolan M."/>
            <person name="Lipzen A."/>
            <person name="Salamov A."/>
            <person name="Henrissat B."/>
            <person name="Wiebenga A."/>
            <person name="De Vries R.P."/>
            <person name="Grigoriev I.V."/>
            <person name="Mortensen U.H."/>
            <person name="Andersen M.R."/>
            <person name="Baker S.E."/>
        </authorList>
    </citation>
    <scope>NUCLEOTIDE SEQUENCE [LARGE SCALE GENOMIC DNA]</scope>
    <source>
        <strain evidence="2 3">CBS 117.55</strain>
    </source>
</reference>
<dbReference type="GO" id="GO:0016491">
    <property type="term" value="F:oxidoreductase activity"/>
    <property type="evidence" value="ECO:0007669"/>
    <property type="project" value="InterPro"/>
</dbReference>
<evidence type="ECO:0000313" key="3">
    <source>
        <dbReference type="Proteomes" id="UP000247233"/>
    </source>
</evidence>
<dbReference type="EMBL" id="MSFL01000016">
    <property type="protein sequence ID" value="PWY79331.1"/>
    <property type="molecule type" value="Genomic_DNA"/>
</dbReference>
<sequence>MPHIRASPLPRQSLISEIQTGKPNLDGARHIQMVVREGLLLAGGAAALLLQVAMPGVGKGVNHHSTFSRRPLDRLRTTMTFVYCMVFGTAKERQFIVKMVHRAHSPVQGADYSADDIHLQLWVAATLYAVGVGMYEDVFGRIDEATAEALYLEYAILAKSLRVSGEMWPINRKAFWAYWDRQIATMEVTPEARHVAHDLLYNQNLPVHLAALMPWMRFITAELLPPRIREAYGLKSTVLRRGAYRVTLEVIRATYPLVPMFIRTYPKEYYLKDMRRRMGNAR</sequence>
<proteinExistence type="predicted"/>
<feature type="domain" description="ER-bound oxygenase mpaB/mpaB'/Rubber oxygenase catalytic" evidence="1">
    <location>
        <begin position="33"/>
        <end position="253"/>
    </location>
</feature>
<accession>A0A317W157</accession>
<dbReference type="AlphaFoldDB" id="A0A317W157"/>
<dbReference type="PANTHER" id="PTHR36151">
    <property type="entry name" value="BLR2777 PROTEIN"/>
    <property type="match status" value="1"/>
</dbReference>
<keyword evidence="3" id="KW-1185">Reference proteome</keyword>
<dbReference type="VEuPathDB" id="FungiDB:BO70DRAFT_293528"/>